<evidence type="ECO:0000256" key="3">
    <source>
        <dbReference type="ARBA" id="ARBA00006889"/>
    </source>
</evidence>
<dbReference type="CDD" id="cd19438">
    <property type="entry name" value="lipocalin_Blc-like"/>
    <property type="match status" value="1"/>
</dbReference>
<dbReference type="AlphaFoldDB" id="A0A1N7KBU7"/>
<comment type="function">
    <text evidence="11">Involved in the storage or transport of lipids necessary for membrane maintenance under stressful conditions. Displays a binding preference for lysophospholipids.</text>
</comment>
<evidence type="ECO:0000256" key="12">
    <source>
        <dbReference type="ARBA" id="ARBA00071217"/>
    </source>
</evidence>
<keyword evidence="10 15" id="KW-0449">Lipoprotein</keyword>
<evidence type="ECO:0000313" key="16">
    <source>
        <dbReference type="Proteomes" id="UP000185839"/>
    </source>
</evidence>
<dbReference type="FunFam" id="2.40.128.20:FF:000002">
    <property type="entry name" value="Outer membrane lipoprotein Blc"/>
    <property type="match status" value="1"/>
</dbReference>
<dbReference type="OrthoDB" id="594739at2"/>
<dbReference type="GO" id="GO:0006950">
    <property type="term" value="P:response to stress"/>
    <property type="evidence" value="ECO:0007669"/>
    <property type="project" value="UniProtKB-ARBA"/>
</dbReference>
<dbReference type="GO" id="GO:0008289">
    <property type="term" value="F:lipid binding"/>
    <property type="evidence" value="ECO:0007669"/>
    <property type="project" value="UniProtKB-KW"/>
</dbReference>
<evidence type="ECO:0000259" key="14">
    <source>
        <dbReference type="Pfam" id="PF08212"/>
    </source>
</evidence>
<comment type="subunit">
    <text evidence="4">Homodimer.</text>
</comment>
<keyword evidence="5 13" id="KW-0732">Signal</keyword>
<dbReference type="PROSITE" id="PS51257">
    <property type="entry name" value="PROKAR_LIPOPROTEIN"/>
    <property type="match status" value="1"/>
</dbReference>
<dbReference type="InterPro" id="IPR022272">
    <property type="entry name" value="Lipocalin_CS"/>
</dbReference>
<evidence type="ECO:0000313" key="15">
    <source>
        <dbReference type="EMBL" id="SIS59042.1"/>
    </source>
</evidence>
<keyword evidence="9" id="KW-0998">Cell outer membrane</keyword>
<dbReference type="PIRSF" id="PIRSF036893">
    <property type="entry name" value="Lipocalin_ApoD"/>
    <property type="match status" value="1"/>
</dbReference>
<evidence type="ECO:0000256" key="5">
    <source>
        <dbReference type="ARBA" id="ARBA00022729"/>
    </source>
</evidence>
<comment type="similarity">
    <text evidence="3 13">Belongs to the calycin superfamily. Lipocalin family.</text>
</comment>
<proteinExistence type="inferred from homology"/>
<feature type="chain" id="PRO_5013434061" description="Outer membrane lipoprotein Blc" evidence="13">
    <location>
        <begin position="28"/>
        <end position="179"/>
    </location>
</feature>
<feature type="domain" description="Lipocalin/cytosolic fatty-acid binding" evidence="14">
    <location>
        <begin position="40"/>
        <end position="178"/>
    </location>
</feature>
<gene>
    <name evidence="15" type="ORF">SAMN05421789_103121</name>
</gene>
<dbReference type="Proteomes" id="UP000185839">
    <property type="component" value="Unassembled WGS sequence"/>
</dbReference>
<dbReference type="SUPFAM" id="SSF50814">
    <property type="entry name" value="Lipocalins"/>
    <property type="match status" value="1"/>
</dbReference>
<dbReference type="InterPro" id="IPR002446">
    <property type="entry name" value="Lipocalin_bac"/>
</dbReference>
<dbReference type="InterPro" id="IPR000566">
    <property type="entry name" value="Lipocln_cytosolic_FA-bd_dom"/>
</dbReference>
<keyword evidence="8" id="KW-0564">Palmitate</keyword>
<evidence type="ECO:0000256" key="7">
    <source>
        <dbReference type="ARBA" id="ARBA00023136"/>
    </source>
</evidence>
<dbReference type="InterPro" id="IPR012674">
    <property type="entry name" value="Calycin"/>
</dbReference>
<dbReference type="Pfam" id="PF08212">
    <property type="entry name" value="Lipocalin_2"/>
    <property type="match status" value="1"/>
</dbReference>
<evidence type="ECO:0000256" key="11">
    <source>
        <dbReference type="ARBA" id="ARBA00057024"/>
    </source>
</evidence>
<evidence type="ECO:0000256" key="2">
    <source>
        <dbReference type="ARBA" id="ARBA00004635"/>
    </source>
</evidence>
<dbReference type="InterPro" id="IPR047202">
    <property type="entry name" value="Lipocalin_Blc-like_dom"/>
</dbReference>
<reference evidence="16" key="1">
    <citation type="submission" date="2017-01" db="EMBL/GenBank/DDBJ databases">
        <authorList>
            <person name="Varghese N."/>
            <person name="Submissions S."/>
        </authorList>
    </citation>
    <scope>NUCLEOTIDE SEQUENCE [LARGE SCALE GENOMIC DNA]</scope>
    <source>
        <strain evidence="16">DSM 23145</strain>
    </source>
</reference>
<organism evidence="15 16">
    <name type="scientific">Kaistella chaponensis</name>
    <dbReference type="NCBI Taxonomy" id="713588"/>
    <lineage>
        <taxon>Bacteria</taxon>
        <taxon>Pseudomonadati</taxon>
        <taxon>Bacteroidota</taxon>
        <taxon>Flavobacteriia</taxon>
        <taxon>Flavobacteriales</taxon>
        <taxon>Weeksellaceae</taxon>
        <taxon>Chryseobacterium group</taxon>
        <taxon>Kaistella</taxon>
    </lineage>
</organism>
<dbReference type="PROSITE" id="PS00213">
    <property type="entry name" value="LIPOCALIN"/>
    <property type="match status" value="1"/>
</dbReference>
<evidence type="ECO:0000256" key="8">
    <source>
        <dbReference type="ARBA" id="ARBA00023139"/>
    </source>
</evidence>
<dbReference type="RefSeq" id="WP_076385700.1">
    <property type="nucleotide sequence ID" value="NZ_FTOI01000003.1"/>
</dbReference>
<dbReference type="EMBL" id="FTOI01000003">
    <property type="protein sequence ID" value="SIS59042.1"/>
    <property type="molecule type" value="Genomic_DNA"/>
</dbReference>
<protein>
    <recommendedName>
        <fullName evidence="12">Outer membrane lipoprotein Blc</fullName>
    </recommendedName>
</protein>
<evidence type="ECO:0000256" key="9">
    <source>
        <dbReference type="ARBA" id="ARBA00023237"/>
    </source>
</evidence>
<evidence type="ECO:0000256" key="6">
    <source>
        <dbReference type="ARBA" id="ARBA00023121"/>
    </source>
</evidence>
<dbReference type="Gene3D" id="2.40.128.20">
    <property type="match status" value="1"/>
</dbReference>
<feature type="signal peptide" evidence="13">
    <location>
        <begin position="1"/>
        <end position="27"/>
    </location>
</feature>
<evidence type="ECO:0000256" key="1">
    <source>
        <dbReference type="ARBA" id="ARBA00004442"/>
    </source>
</evidence>
<dbReference type="PRINTS" id="PR01171">
    <property type="entry name" value="BCTLIPOCALIN"/>
</dbReference>
<dbReference type="GO" id="GO:0009279">
    <property type="term" value="C:cell outer membrane"/>
    <property type="evidence" value="ECO:0007669"/>
    <property type="project" value="UniProtKB-SubCell"/>
</dbReference>
<dbReference type="InterPro" id="IPR022271">
    <property type="entry name" value="Lipocalin_ApoD"/>
</dbReference>
<dbReference type="PANTHER" id="PTHR10612:SF34">
    <property type="entry name" value="APOLIPOPROTEIN D"/>
    <property type="match status" value="1"/>
</dbReference>
<comment type="subcellular location">
    <subcellularLocation>
        <location evidence="1">Cell outer membrane</location>
    </subcellularLocation>
    <subcellularLocation>
        <location evidence="2">Membrane</location>
        <topology evidence="2">Lipid-anchor</topology>
    </subcellularLocation>
</comment>
<dbReference type="STRING" id="713588.SAMN05421789_103121"/>
<keyword evidence="16" id="KW-1185">Reference proteome</keyword>
<keyword evidence="6" id="KW-0446">Lipid-binding</keyword>
<evidence type="ECO:0000256" key="10">
    <source>
        <dbReference type="ARBA" id="ARBA00023288"/>
    </source>
</evidence>
<name>A0A1N7KBU7_9FLAO</name>
<evidence type="ECO:0000256" key="13">
    <source>
        <dbReference type="PIRNR" id="PIRNR036893"/>
    </source>
</evidence>
<sequence length="179" mass="20601">MKSLKKIAIPLTVGIIGALFLSSCSVAIPKGATAVQDFKADKYLGKWYEIARFDFRFEKDMDHTTAEYSKNSNGNINVKNRGYNYVKKEWKESVGEAKFVNSPTEARLKVSFFKPIWAGYNVIDLDDDYKYALVAGNNLDYLWILSREKTIPETFKQRFLEKAKALGYKTENLIWVKQD</sequence>
<accession>A0A1N7KBU7</accession>
<evidence type="ECO:0000256" key="4">
    <source>
        <dbReference type="ARBA" id="ARBA00011738"/>
    </source>
</evidence>
<keyword evidence="7" id="KW-0472">Membrane</keyword>
<dbReference type="PANTHER" id="PTHR10612">
    <property type="entry name" value="APOLIPOPROTEIN D"/>
    <property type="match status" value="1"/>
</dbReference>